<organism evidence="2 3">
    <name type="scientific">Maledivibacter halophilus</name>
    <dbReference type="NCBI Taxonomy" id="36842"/>
    <lineage>
        <taxon>Bacteria</taxon>
        <taxon>Bacillati</taxon>
        <taxon>Bacillota</taxon>
        <taxon>Clostridia</taxon>
        <taxon>Peptostreptococcales</taxon>
        <taxon>Caminicellaceae</taxon>
        <taxon>Maledivibacter</taxon>
    </lineage>
</organism>
<dbReference type="EMBL" id="FUZT01000001">
    <property type="protein sequence ID" value="SKC41617.1"/>
    <property type="molecule type" value="Genomic_DNA"/>
</dbReference>
<feature type="transmembrane region" description="Helical" evidence="1">
    <location>
        <begin position="17"/>
        <end position="37"/>
    </location>
</feature>
<keyword evidence="1" id="KW-0812">Transmembrane</keyword>
<dbReference type="RefSeq" id="WP_079489301.1">
    <property type="nucleotide sequence ID" value="NZ_FUZT01000001.1"/>
</dbReference>
<keyword evidence="3" id="KW-1185">Reference proteome</keyword>
<dbReference type="PIRSF" id="PIRSF027391">
    <property type="entry name" value="Hpre_diP_synt_I"/>
    <property type="match status" value="1"/>
</dbReference>
<evidence type="ECO:0000313" key="3">
    <source>
        <dbReference type="Proteomes" id="UP000190285"/>
    </source>
</evidence>
<dbReference type="AlphaFoldDB" id="A0A1T5IR10"/>
<sequence>MDYLVLKEYKFTKTQKIIFIALLVSQAMVLSFIERMIPLNFSIPGAKLGLANIVTLTAIYLFSFRESLFIVILRTIMTSFIIGSFSSFLYSFSGALLSFLVMYMLTSVSSEKISAIGISIAGGVFHNLGQLLMAAFIIRNIKIVYYLPFLMLTGVVTGFIVGISVKHLLGYLGKLKYFN</sequence>
<feature type="transmembrane region" description="Helical" evidence="1">
    <location>
        <begin position="80"/>
        <end position="103"/>
    </location>
</feature>
<dbReference type="InterPro" id="IPR010898">
    <property type="entry name" value="Hpre_diP_synth_I"/>
</dbReference>
<keyword evidence="1" id="KW-0472">Membrane</keyword>
<dbReference type="InterPro" id="IPR014535">
    <property type="entry name" value="Hpre_diP_synt_I"/>
</dbReference>
<reference evidence="2 3" key="1">
    <citation type="submission" date="2017-02" db="EMBL/GenBank/DDBJ databases">
        <authorList>
            <person name="Peterson S.W."/>
        </authorList>
    </citation>
    <scope>NUCLEOTIDE SEQUENCE [LARGE SCALE GENOMIC DNA]</scope>
    <source>
        <strain evidence="2 3">M1</strain>
    </source>
</reference>
<dbReference type="OrthoDB" id="9799095at2"/>
<feature type="transmembrane region" description="Helical" evidence="1">
    <location>
        <begin position="145"/>
        <end position="169"/>
    </location>
</feature>
<gene>
    <name evidence="2" type="ORF">SAMN02194393_00659</name>
</gene>
<feature type="transmembrane region" description="Helical" evidence="1">
    <location>
        <begin position="115"/>
        <end position="138"/>
    </location>
</feature>
<accession>A0A1T5IR10</accession>
<evidence type="ECO:0000313" key="2">
    <source>
        <dbReference type="EMBL" id="SKC41617.1"/>
    </source>
</evidence>
<evidence type="ECO:0000256" key="1">
    <source>
        <dbReference type="SAM" id="Phobius"/>
    </source>
</evidence>
<protein>
    <submittedName>
        <fullName evidence="2">Heptaprenyl diphosphate synthase</fullName>
    </submittedName>
</protein>
<proteinExistence type="predicted"/>
<feature type="transmembrane region" description="Helical" evidence="1">
    <location>
        <begin position="49"/>
        <end position="73"/>
    </location>
</feature>
<dbReference type="STRING" id="36842.SAMN02194393_00659"/>
<dbReference type="Gene3D" id="1.10.1760.20">
    <property type="match status" value="1"/>
</dbReference>
<keyword evidence="1" id="KW-1133">Transmembrane helix</keyword>
<dbReference type="Pfam" id="PF07456">
    <property type="entry name" value="Hpre_diP_synt_I"/>
    <property type="match status" value="1"/>
</dbReference>
<name>A0A1T5IR10_9FIRM</name>
<dbReference type="Proteomes" id="UP000190285">
    <property type="component" value="Unassembled WGS sequence"/>
</dbReference>